<evidence type="ECO:0000313" key="3">
    <source>
        <dbReference type="Proteomes" id="UP001302329"/>
    </source>
</evidence>
<sequence>MLPADLRTAEAEALEALQAALAAGSSGRWSVEFRFEGLRLLPVVLRLLEGLLADRTELRLLFPDAGATALARRDAPALADRIGSFSDQRRLQQEAPSAGLLLLAGASQAEYELVEAVCGGHAGTVVLLNPSLEDAAIGIGSVARQRRKGFLAGWRTAYALLPQADSALRCAYPGEWELYRLDPDGYRLAGRFEQKPDAEQQDLALSGRQEAGLGSNLRALGQMLEDLQN</sequence>
<dbReference type="PANTHER" id="PTHR35509:SF1">
    <property type="entry name" value="DOMAIN PROTEIN, PUTATIVE (DUF1995)-RELATED"/>
    <property type="match status" value="1"/>
</dbReference>
<accession>A0ABU5SXM6</accession>
<gene>
    <name evidence="2" type="ORF">VB739_11135</name>
</gene>
<evidence type="ECO:0000313" key="2">
    <source>
        <dbReference type="EMBL" id="MEA5443105.1"/>
    </source>
</evidence>
<dbReference type="RefSeq" id="WP_323357119.1">
    <property type="nucleotide sequence ID" value="NZ_JAYGHY010000037.1"/>
</dbReference>
<feature type="domain" description="DUF1995" evidence="1">
    <location>
        <begin position="3"/>
        <end position="202"/>
    </location>
</feature>
<name>A0ABU5SXM6_9CYAN</name>
<proteinExistence type="predicted"/>
<dbReference type="InterPro" id="IPR053021">
    <property type="entry name" value="Chloroplast_ADK"/>
</dbReference>
<keyword evidence="3" id="KW-1185">Reference proteome</keyword>
<protein>
    <submittedName>
        <fullName evidence="2">DUF1995 family protein</fullName>
    </submittedName>
</protein>
<dbReference type="PANTHER" id="PTHR35509">
    <property type="entry name" value="DOMAIN PROTEIN, PUTATIVE (DUF1995)-RELATED"/>
    <property type="match status" value="1"/>
</dbReference>
<comment type="caution">
    <text evidence="2">The sequence shown here is derived from an EMBL/GenBank/DDBJ whole genome shotgun (WGS) entry which is preliminary data.</text>
</comment>
<reference evidence="2 3" key="1">
    <citation type="submission" date="2023-12" db="EMBL/GenBank/DDBJ databases">
        <title>Baltic Sea Cyanobacteria.</title>
        <authorList>
            <person name="Delbaje E."/>
            <person name="Fewer D.P."/>
            <person name="Shishido T.K."/>
        </authorList>
    </citation>
    <scope>NUCLEOTIDE SEQUENCE [LARGE SCALE GENOMIC DNA]</scope>
    <source>
        <strain evidence="2 3">UHCC 0281</strain>
    </source>
</reference>
<dbReference type="EMBL" id="JAYGHY010000037">
    <property type="protein sequence ID" value="MEA5443105.1"/>
    <property type="molecule type" value="Genomic_DNA"/>
</dbReference>
<evidence type="ECO:0000259" key="1">
    <source>
        <dbReference type="Pfam" id="PF09353"/>
    </source>
</evidence>
<dbReference type="InterPro" id="IPR018962">
    <property type="entry name" value="DUF1995"/>
</dbReference>
<organism evidence="2 3">
    <name type="scientific">Cyanobium gracile UHCC 0281</name>
    <dbReference type="NCBI Taxonomy" id="3110309"/>
    <lineage>
        <taxon>Bacteria</taxon>
        <taxon>Bacillati</taxon>
        <taxon>Cyanobacteriota</taxon>
        <taxon>Cyanophyceae</taxon>
        <taxon>Synechococcales</taxon>
        <taxon>Prochlorococcaceae</taxon>
        <taxon>Cyanobium</taxon>
    </lineage>
</organism>
<dbReference type="Pfam" id="PF09353">
    <property type="entry name" value="DUF1995"/>
    <property type="match status" value="1"/>
</dbReference>
<dbReference type="Proteomes" id="UP001302329">
    <property type="component" value="Unassembled WGS sequence"/>
</dbReference>